<evidence type="ECO:0000313" key="3">
    <source>
        <dbReference type="EMBL" id="KAF9073057.1"/>
    </source>
</evidence>
<evidence type="ECO:0000313" key="4">
    <source>
        <dbReference type="Proteomes" id="UP000772434"/>
    </source>
</evidence>
<dbReference type="GO" id="GO:0006620">
    <property type="term" value="P:post-translational protein targeting to endoplasmic reticulum membrane"/>
    <property type="evidence" value="ECO:0007669"/>
    <property type="project" value="TreeGrafter"/>
</dbReference>
<reference evidence="3" key="1">
    <citation type="submission" date="2020-11" db="EMBL/GenBank/DDBJ databases">
        <authorList>
            <consortium name="DOE Joint Genome Institute"/>
            <person name="Ahrendt S."/>
            <person name="Riley R."/>
            <person name="Andreopoulos W."/>
            <person name="Labutti K."/>
            <person name="Pangilinan J."/>
            <person name="Ruiz-Duenas F.J."/>
            <person name="Barrasa J.M."/>
            <person name="Sanchez-Garcia M."/>
            <person name="Camarero S."/>
            <person name="Miyauchi S."/>
            <person name="Serrano A."/>
            <person name="Linde D."/>
            <person name="Babiker R."/>
            <person name="Drula E."/>
            <person name="Ayuso-Fernandez I."/>
            <person name="Pacheco R."/>
            <person name="Padilla G."/>
            <person name="Ferreira P."/>
            <person name="Barriuso J."/>
            <person name="Kellner H."/>
            <person name="Castanera R."/>
            <person name="Alfaro M."/>
            <person name="Ramirez L."/>
            <person name="Pisabarro A.G."/>
            <person name="Kuo A."/>
            <person name="Tritt A."/>
            <person name="Lipzen A."/>
            <person name="He G."/>
            <person name="Yan M."/>
            <person name="Ng V."/>
            <person name="Cullen D."/>
            <person name="Martin F."/>
            <person name="Rosso M.-N."/>
            <person name="Henrissat B."/>
            <person name="Hibbett D."/>
            <person name="Martinez A.T."/>
            <person name="Grigoriev I.V."/>
        </authorList>
    </citation>
    <scope>NUCLEOTIDE SEQUENCE</scope>
    <source>
        <strain evidence="3">AH 40177</strain>
    </source>
</reference>
<name>A0A9P5Q1Q6_9AGAR</name>
<dbReference type="GO" id="GO:0016020">
    <property type="term" value="C:membrane"/>
    <property type="evidence" value="ECO:0007669"/>
    <property type="project" value="TreeGrafter"/>
</dbReference>
<dbReference type="SUPFAM" id="SSF48452">
    <property type="entry name" value="TPR-like"/>
    <property type="match status" value="1"/>
</dbReference>
<gene>
    <name evidence="3" type="ORF">BDP27DRAFT_1445238</name>
</gene>
<dbReference type="Proteomes" id="UP000772434">
    <property type="component" value="Unassembled WGS sequence"/>
</dbReference>
<dbReference type="Gene3D" id="1.25.40.10">
    <property type="entry name" value="Tetratricopeptide repeat domain"/>
    <property type="match status" value="1"/>
</dbReference>
<comment type="caution">
    <text evidence="3">The sequence shown here is derived from an EMBL/GenBank/DDBJ whole genome shotgun (WGS) entry which is preliminary data.</text>
</comment>
<proteinExistence type="predicted"/>
<dbReference type="PANTHER" id="PTHR45831">
    <property type="entry name" value="LD24721P"/>
    <property type="match status" value="1"/>
</dbReference>
<protein>
    <submittedName>
        <fullName evidence="3">Uncharacterized protein</fullName>
    </submittedName>
</protein>
<evidence type="ECO:0000256" key="2">
    <source>
        <dbReference type="ARBA" id="ARBA00022803"/>
    </source>
</evidence>
<keyword evidence="4" id="KW-1185">Reference proteome</keyword>
<dbReference type="InterPro" id="IPR047150">
    <property type="entry name" value="SGT"/>
</dbReference>
<keyword evidence="1" id="KW-0677">Repeat</keyword>
<dbReference type="OrthoDB" id="2423701at2759"/>
<dbReference type="GO" id="GO:0060090">
    <property type="term" value="F:molecular adaptor activity"/>
    <property type="evidence" value="ECO:0007669"/>
    <property type="project" value="TreeGrafter"/>
</dbReference>
<dbReference type="AlphaFoldDB" id="A0A9P5Q1Q6"/>
<accession>A0A9P5Q1Q6</accession>
<sequence length="501" mass="56454">MAPSKPNLATADTSSKISKASELKEEGNQLFRNQDYALAAKKYAEALEAGGENENASTLYSNRAACWLKLNSCVSFQVSAPAPYSNCKLFYKATKLDPFFAKAFGRRAMALDGLGQPSESVKAWEEFLTKLPSDNLTPAEKMQKSVSYTEAVKKYLDLDGIKDDDLPWMAAEKMLPALVLQGPQPRTRSVVNVLGEELCEKETPPSCLSPPCHAWILAKAYDYLQEGLDALKVYSAPDSPPFKEDSASPLKLLSNSILADYRVWHIQDSDYLDDFRKQAVREVKVHDVFDEDVCPETIKSIVQKRLAGAKDEAARLEEWNTIRPALEATIRFWTMEGFHQGMLLQNHTAETEYIHQVMGLITWGREQWEDHPQEILGEIFGGPYLCAVRGMRLQRLFERFELSKDSETRELIHEEAEDLLLESADEAYGFAEDDDPAIATACSFNIVGHGIRLRAAYSEWKSTESGSTHSWRGAMFFYGRASDFFAQDDAHHLCEFFLSYP</sequence>
<dbReference type="EMBL" id="JADNRY010000020">
    <property type="protein sequence ID" value="KAF9073057.1"/>
    <property type="molecule type" value="Genomic_DNA"/>
</dbReference>
<dbReference type="InterPro" id="IPR011990">
    <property type="entry name" value="TPR-like_helical_dom_sf"/>
</dbReference>
<dbReference type="GO" id="GO:0072380">
    <property type="term" value="C:TRC complex"/>
    <property type="evidence" value="ECO:0007669"/>
    <property type="project" value="TreeGrafter"/>
</dbReference>
<evidence type="ECO:0000256" key="1">
    <source>
        <dbReference type="ARBA" id="ARBA00022737"/>
    </source>
</evidence>
<organism evidence="3 4">
    <name type="scientific">Rhodocollybia butyracea</name>
    <dbReference type="NCBI Taxonomy" id="206335"/>
    <lineage>
        <taxon>Eukaryota</taxon>
        <taxon>Fungi</taxon>
        <taxon>Dikarya</taxon>
        <taxon>Basidiomycota</taxon>
        <taxon>Agaricomycotina</taxon>
        <taxon>Agaricomycetes</taxon>
        <taxon>Agaricomycetidae</taxon>
        <taxon>Agaricales</taxon>
        <taxon>Marasmiineae</taxon>
        <taxon>Omphalotaceae</taxon>
        <taxon>Rhodocollybia</taxon>
    </lineage>
</organism>
<keyword evidence="2" id="KW-0802">TPR repeat</keyword>
<dbReference type="PANTHER" id="PTHR45831:SF2">
    <property type="entry name" value="LD24721P"/>
    <property type="match status" value="1"/>
</dbReference>